<keyword evidence="3" id="KW-1185">Reference proteome</keyword>
<accession>A0ABU1VFU6</accession>
<proteinExistence type="predicted"/>
<feature type="signal peptide" evidence="1">
    <location>
        <begin position="1"/>
        <end position="24"/>
    </location>
</feature>
<protein>
    <submittedName>
        <fullName evidence="2">Uncharacterized protein</fullName>
    </submittedName>
</protein>
<dbReference type="RefSeq" id="WP_204735108.1">
    <property type="nucleotide sequence ID" value="NZ_JAVDWE010000013.1"/>
</dbReference>
<gene>
    <name evidence="2" type="ORF">J2X09_004096</name>
</gene>
<evidence type="ECO:0000313" key="3">
    <source>
        <dbReference type="Proteomes" id="UP001265550"/>
    </source>
</evidence>
<reference evidence="2 3" key="1">
    <citation type="submission" date="2023-07" db="EMBL/GenBank/DDBJ databases">
        <title>Sorghum-associated microbial communities from plants grown in Nebraska, USA.</title>
        <authorList>
            <person name="Schachtman D."/>
        </authorList>
    </citation>
    <scope>NUCLEOTIDE SEQUENCE [LARGE SCALE GENOMIC DNA]</scope>
    <source>
        <strain evidence="2 3">BE240</strain>
    </source>
</reference>
<name>A0ABU1VFU6_9BURK</name>
<keyword evidence="1" id="KW-0732">Signal</keyword>
<evidence type="ECO:0000313" key="2">
    <source>
        <dbReference type="EMBL" id="MDR7096339.1"/>
    </source>
</evidence>
<feature type="chain" id="PRO_5046353323" evidence="1">
    <location>
        <begin position="25"/>
        <end position="158"/>
    </location>
</feature>
<organism evidence="2 3">
    <name type="scientific">Hydrogenophaga laconesensis</name>
    <dbReference type="NCBI Taxonomy" id="1805971"/>
    <lineage>
        <taxon>Bacteria</taxon>
        <taxon>Pseudomonadati</taxon>
        <taxon>Pseudomonadota</taxon>
        <taxon>Betaproteobacteria</taxon>
        <taxon>Burkholderiales</taxon>
        <taxon>Comamonadaceae</taxon>
        <taxon>Hydrogenophaga</taxon>
    </lineage>
</organism>
<sequence>MRHPKPLGAAALAFTAVTALLAHAGSTLDGHPSVTQYLKNDAPFVVFGVTPTQLDTASSGLTLSFIATEPLSQVSVFPYVRRLPDKPSGLRDPVNCGPRDMGSWNCRIPIAALLQELRDHEGELGLRIEAHGDVRERNQHSTVVITVPVRHLPASASR</sequence>
<dbReference type="Proteomes" id="UP001265550">
    <property type="component" value="Unassembled WGS sequence"/>
</dbReference>
<evidence type="ECO:0000256" key="1">
    <source>
        <dbReference type="SAM" id="SignalP"/>
    </source>
</evidence>
<comment type="caution">
    <text evidence="2">The sequence shown here is derived from an EMBL/GenBank/DDBJ whole genome shotgun (WGS) entry which is preliminary data.</text>
</comment>
<dbReference type="EMBL" id="JAVDWE010000013">
    <property type="protein sequence ID" value="MDR7096339.1"/>
    <property type="molecule type" value="Genomic_DNA"/>
</dbReference>